<dbReference type="Pfam" id="PF20556">
    <property type="entry name" value="DUF6768"/>
    <property type="match status" value="1"/>
</dbReference>
<dbReference type="Proteomes" id="UP001208041">
    <property type="component" value="Unassembled WGS sequence"/>
</dbReference>
<feature type="transmembrane region" description="Helical" evidence="1">
    <location>
        <begin position="44"/>
        <end position="69"/>
    </location>
</feature>
<keyword evidence="1" id="KW-0812">Transmembrane</keyword>
<reference evidence="2" key="1">
    <citation type="submission" date="2022-10" db="EMBL/GenBank/DDBJ databases">
        <authorList>
            <person name="Yue Y."/>
        </authorList>
    </citation>
    <scope>NUCLEOTIDE SEQUENCE</scope>
    <source>
        <strain evidence="2">Z654</strain>
    </source>
</reference>
<evidence type="ECO:0000313" key="3">
    <source>
        <dbReference type="Proteomes" id="UP001208041"/>
    </source>
</evidence>
<keyword evidence="3" id="KW-1185">Reference proteome</keyword>
<dbReference type="InterPro" id="IPR046659">
    <property type="entry name" value="DUF6768"/>
</dbReference>
<evidence type="ECO:0000256" key="1">
    <source>
        <dbReference type="SAM" id="Phobius"/>
    </source>
</evidence>
<sequence>MMRSENMLEARIQSVLREQAPELLEATEEQGYFTLAASIFKGKLGWVAMVILVVQIIMFAVAIYSAVMFFGAADALTALKWGLPSAVLLIFAVQIKLSLMPWLQTQRVLRALNRVELLLIAKTERK</sequence>
<protein>
    <submittedName>
        <fullName evidence="2">Uncharacterized protein</fullName>
    </submittedName>
</protein>
<accession>A0AAE3LQW8</accession>
<comment type="caution">
    <text evidence="2">The sequence shown here is derived from an EMBL/GenBank/DDBJ whole genome shotgun (WGS) entry which is preliminary data.</text>
</comment>
<name>A0AAE3LQW8_9RHOB</name>
<keyword evidence="1" id="KW-1133">Transmembrane helix</keyword>
<gene>
    <name evidence="2" type="ORF">OH136_05135</name>
</gene>
<keyword evidence="1" id="KW-0472">Membrane</keyword>
<dbReference type="AlphaFoldDB" id="A0AAE3LQW8"/>
<dbReference type="EMBL" id="JAOYFC010000001">
    <property type="protein sequence ID" value="MCV6823934.1"/>
    <property type="molecule type" value="Genomic_DNA"/>
</dbReference>
<organism evidence="2 3">
    <name type="scientific">Halocynthiibacter halioticoli</name>
    <dbReference type="NCBI Taxonomy" id="2986804"/>
    <lineage>
        <taxon>Bacteria</taxon>
        <taxon>Pseudomonadati</taxon>
        <taxon>Pseudomonadota</taxon>
        <taxon>Alphaproteobacteria</taxon>
        <taxon>Rhodobacterales</taxon>
        <taxon>Paracoccaceae</taxon>
        <taxon>Halocynthiibacter</taxon>
    </lineage>
</organism>
<feature type="transmembrane region" description="Helical" evidence="1">
    <location>
        <begin position="81"/>
        <end position="103"/>
    </location>
</feature>
<evidence type="ECO:0000313" key="2">
    <source>
        <dbReference type="EMBL" id="MCV6823934.1"/>
    </source>
</evidence>
<dbReference type="RefSeq" id="WP_263952761.1">
    <property type="nucleotide sequence ID" value="NZ_JAOYFC010000001.1"/>
</dbReference>
<proteinExistence type="predicted"/>